<dbReference type="Gene3D" id="2.70.70.10">
    <property type="entry name" value="Glucose Permease (Domain IIA)"/>
    <property type="match status" value="1"/>
</dbReference>
<dbReference type="PANTHER" id="PTHR21666:SF289">
    <property type="entry name" value="L-ALA--D-GLU ENDOPEPTIDASE"/>
    <property type="match status" value="1"/>
</dbReference>
<evidence type="ECO:0000256" key="2">
    <source>
        <dbReference type="SAM" id="MobiDB-lite"/>
    </source>
</evidence>
<dbReference type="Pfam" id="PF01551">
    <property type="entry name" value="Peptidase_M23"/>
    <property type="match status" value="1"/>
</dbReference>
<dbReference type="PROSITE" id="PS51766">
    <property type="entry name" value="DOCKERIN"/>
    <property type="match status" value="1"/>
</dbReference>
<dbReference type="STRING" id="1798542.A3F54_02210"/>
<keyword evidence="3" id="KW-0812">Transmembrane</keyword>
<dbReference type="AlphaFoldDB" id="A0A1G2AZH2"/>
<keyword evidence="3" id="KW-0472">Membrane</keyword>
<dbReference type="GO" id="GO:0004222">
    <property type="term" value="F:metalloendopeptidase activity"/>
    <property type="evidence" value="ECO:0007669"/>
    <property type="project" value="TreeGrafter"/>
</dbReference>
<feature type="transmembrane region" description="Helical" evidence="3">
    <location>
        <begin position="20"/>
        <end position="38"/>
    </location>
</feature>
<keyword evidence="1" id="KW-0732">Signal</keyword>
<dbReference type="Pfam" id="PF00404">
    <property type="entry name" value="Dockerin_1"/>
    <property type="match status" value="1"/>
</dbReference>
<evidence type="ECO:0000256" key="3">
    <source>
        <dbReference type="SAM" id="Phobius"/>
    </source>
</evidence>
<dbReference type="SUPFAM" id="SSF63446">
    <property type="entry name" value="Type I dockerin domain"/>
    <property type="match status" value="1"/>
</dbReference>
<dbReference type="GO" id="GO:0000272">
    <property type="term" value="P:polysaccharide catabolic process"/>
    <property type="evidence" value="ECO:0007669"/>
    <property type="project" value="InterPro"/>
</dbReference>
<dbReference type="InterPro" id="IPR036439">
    <property type="entry name" value="Dockerin_dom_sf"/>
</dbReference>
<reference evidence="5 6" key="1">
    <citation type="journal article" date="2016" name="Nat. Commun.">
        <title>Thousands of microbial genomes shed light on interconnected biogeochemical processes in an aquifer system.</title>
        <authorList>
            <person name="Anantharaman K."/>
            <person name="Brown C.T."/>
            <person name="Hug L.A."/>
            <person name="Sharon I."/>
            <person name="Castelle C.J."/>
            <person name="Probst A.J."/>
            <person name="Thomas B.C."/>
            <person name="Singh A."/>
            <person name="Wilkins M.J."/>
            <person name="Karaoz U."/>
            <person name="Brodie E.L."/>
            <person name="Williams K.H."/>
            <person name="Hubbard S.S."/>
            <person name="Banfield J.F."/>
        </authorList>
    </citation>
    <scope>NUCLEOTIDE SEQUENCE [LARGE SCALE GENOMIC DNA]</scope>
</reference>
<evidence type="ECO:0000256" key="1">
    <source>
        <dbReference type="ARBA" id="ARBA00022729"/>
    </source>
</evidence>
<sequence length="569" mass="62693">MEDLLMKTKVRKHEYFKRLWCIGLMIIAINLCVLKNAWSWRYPLDGNWNVTFDFGSTSSRGTHLAEDVPRPGGTGVYAGDDGMVIYAGPASGYSQVIVIEHYSSTLGTVCSVTGHLSARRGLLVKTGNWVTEGQLIAYVADDDEDGGSWGPHVHWGIRKGEDPGTWVYYGYQPPGDIDDWVDPTDFLSEQSATTNSNYSASPSCSTQGNSTWNTSILRVCATIDGDWGEFMVEKTSTSEPCFKYNGVMKLLVGGHENHNVVHDTTNVYVGDCEVYLIDWFPDWECTSYPKEYYARYESSAGYAWVGPITVSYHTGPLPAPSISSPTNGSTVNTNSPTVSCSGQGPSYRIQIAANQSDFINENDCPNCIANFLTQQCYCSSSNGCYYGTFPEGDYWVRVRQGNSETCQGSPWTTNMFYVKTAPVDTDGDGKPDTSDNCPKDWNPGQENCDGVNDGGDACDLDDDNDNSQDTQDCDKCNKNRYPGNREICDNGIDEDCNGSDEHCPPDTCLGDLNKDGNINIFDLQQMVSIVANDTKPYPVEADMNEDGAVNIFDIQILVGMVMNDQKCEQ</sequence>
<feature type="domain" description="Dockerin" evidence="4">
    <location>
        <begin position="505"/>
        <end position="569"/>
    </location>
</feature>
<dbReference type="InterPro" id="IPR018247">
    <property type="entry name" value="EF_Hand_1_Ca_BS"/>
</dbReference>
<dbReference type="Proteomes" id="UP000176952">
    <property type="component" value="Unassembled WGS sequence"/>
</dbReference>
<dbReference type="InterPro" id="IPR011055">
    <property type="entry name" value="Dup_hybrid_motif"/>
</dbReference>
<dbReference type="InterPro" id="IPR050570">
    <property type="entry name" value="Cell_wall_metabolism_enzyme"/>
</dbReference>
<dbReference type="EMBL" id="MHKD01000032">
    <property type="protein sequence ID" value="OGY82341.1"/>
    <property type="molecule type" value="Genomic_DNA"/>
</dbReference>
<dbReference type="CDD" id="cd12797">
    <property type="entry name" value="M23_peptidase"/>
    <property type="match status" value="1"/>
</dbReference>
<evidence type="ECO:0000313" key="6">
    <source>
        <dbReference type="Proteomes" id="UP000176952"/>
    </source>
</evidence>
<dbReference type="Gene3D" id="2.60.40.10">
    <property type="entry name" value="Immunoglobulins"/>
    <property type="match status" value="1"/>
</dbReference>
<keyword evidence="3" id="KW-1133">Transmembrane helix</keyword>
<dbReference type="InterPro" id="IPR016047">
    <property type="entry name" value="M23ase_b-sheet_dom"/>
</dbReference>
<dbReference type="InterPro" id="IPR013783">
    <property type="entry name" value="Ig-like_fold"/>
</dbReference>
<dbReference type="InterPro" id="IPR002105">
    <property type="entry name" value="Dockerin_1_rpt"/>
</dbReference>
<accession>A0A1G2AZH2</accession>
<organism evidence="5 6">
    <name type="scientific">Candidatus Kerfeldbacteria bacterium RIFCSPHIGHO2_12_FULL_48_17</name>
    <dbReference type="NCBI Taxonomy" id="1798542"/>
    <lineage>
        <taxon>Bacteria</taxon>
        <taxon>Candidatus Kerfeldiibacteriota</taxon>
    </lineage>
</organism>
<dbReference type="GO" id="GO:0004553">
    <property type="term" value="F:hydrolase activity, hydrolyzing O-glycosyl compounds"/>
    <property type="evidence" value="ECO:0007669"/>
    <property type="project" value="InterPro"/>
</dbReference>
<comment type="caution">
    <text evidence="5">The sequence shown here is derived from an EMBL/GenBank/DDBJ whole genome shotgun (WGS) entry which is preliminary data.</text>
</comment>
<evidence type="ECO:0000313" key="5">
    <source>
        <dbReference type="EMBL" id="OGY82341.1"/>
    </source>
</evidence>
<dbReference type="PANTHER" id="PTHR21666">
    <property type="entry name" value="PEPTIDASE-RELATED"/>
    <property type="match status" value="1"/>
</dbReference>
<evidence type="ECO:0000259" key="4">
    <source>
        <dbReference type="PROSITE" id="PS51766"/>
    </source>
</evidence>
<gene>
    <name evidence="5" type="ORF">A3F54_02210</name>
</gene>
<protein>
    <recommendedName>
        <fullName evidence="4">Dockerin domain-containing protein</fullName>
    </recommendedName>
</protein>
<dbReference type="InterPro" id="IPR016134">
    <property type="entry name" value="Dockerin_dom"/>
</dbReference>
<dbReference type="SUPFAM" id="SSF51261">
    <property type="entry name" value="Duplicated hybrid motif"/>
    <property type="match status" value="1"/>
</dbReference>
<dbReference type="Gene3D" id="1.10.1330.10">
    <property type="entry name" value="Dockerin domain"/>
    <property type="match status" value="1"/>
</dbReference>
<proteinExistence type="predicted"/>
<dbReference type="PROSITE" id="PS00018">
    <property type="entry name" value="EF_HAND_1"/>
    <property type="match status" value="1"/>
</dbReference>
<dbReference type="CDD" id="cd14256">
    <property type="entry name" value="Dockerin_I"/>
    <property type="match status" value="1"/>
</dbReference>
<feature type="region of interest" description="Disordered" evidence="2">
    <location>
        <begin position="422"/>
        <end position="442"/>
    </location>
</feature>
<name>A0A1G2AZH2_9BACT</name>